<evidence type="ECO:0000256" key="8">
    <source>
        <dbReference type="ARBA" id="ARBA00023098"/>
    </source>
</evidence>
<evidence type="ECO:0000256" key="3">
    <source>
        <dbReference type="ARBA" id="ARBA00022448"/>
    </source>
</evidence>
<feature type="transmembrane region" description="Helical" evidence="10">
    <location>
        <begin position="152"/>
        <end position="171"/>
    </location>
</feature>
<feature type="transmembrane region" description="Helical" evidence="10">
    <location>
        <begin position="112"/>
        <end position="140"/>
    </location>
</feature>
<dbReference type="GO" id="GO:0016125">
    <property type="term" value="P:sterol metabolic process"/>
    <property type="evidence" value="ECO:0007669"/>
    <property type="project" value="UniProtKB-UniRule"/>
</dbReference>
<dbReference type="PANTHER" id="PTHR14467:SF0">
    <property type="entry name" value="PROTEIN ARV1"/>
    <property type="match status" value="1"/>
</dbReference>
<dbReference type="Pfam" id="PF04161">
    <property type="entry name" value="Arv1"/>
    <property type="match status" value="1"/>
</dbReference>
<dbReference type="PANTHER" id="PTHR14467">
    <property type="entry name" value="ARV1"/>
    <property type="match status" value="1"/>
</dbReference>
<dbReference type="GO" id="GO:0032366">
    <property type="term" value="P:intracellular sterol transport"/>
    <property type="evidence" value="ECO:0007669"/>
    <property type="project" value="UniProtKB-UniRule"/>
</dbReference>
<evidence type="ECO:0000256" key="6">
    <source>
        <dbReference type="ARBA" id="ARBA00022989"/>
    </source>
</evidence>
<keyword evidence="5 10" id="KW-0256">Endoplasmic reticulum</keyword>
<dbReference type="GO" id="GO:0032541">
    <property type="term" value="C:cortical endoplasmic reticulum"/>
    <property type="evidence" value="ECO:0007669"/>
    <property type="project" value="TreeGrafter"/>
</dbReference>
<evidence type="ECO:0000256" key="1">
    <source>
        <dbReference type="ARBA" id="ARBA00004477"/>
    </source>
</evidence>
<keyword evidence="12" id="KW-1185">Reference proteome</keyword>
<keyword evidence="7 10" id="KW-0445">Lipid transport</keyword>
<evidence type="ECO:0000256" key="9">
    <source>
        <dbReference type="ARBA" id="ARBA00023136"/>
    </source>
</evidence>
<keyword evidence="6 10" id="KW-1133">Transmembrane helix</keyword>
<dbReference type="Ensembl" id="ENSDLAT00005075073.1">
    <property type="protein sequence ID" value="ENSDLAP00005078911.1"/>
    <property type="gene ID" value="ENSDLAG00005027390.1"/>
</dbReference>
<evidence type="ECO:0000256" key="5">
    <source>
        <dbReference type="ARBA" id="ARBA00022824"/>
    </source>
</evidence>
<evidence type="ECO:0000256" key="2">
    <source>
        <dbReference type="ARBA" id="ARBA00009187"/>
    </source>
</evidence>
<evidence type="ECO:0000256" key="7">
    <source>
        <dbReference type="ARBA" id="ARBA00023055"/>
    </source>
</evidence>
<gene>
    <name evidence="11" type="primary">arv1</name>
</gene>
<dbReference type="GeneTree" id="ENSGT00390000002675"/>
<dbReference type="InterPro" id="IPR007290">
    <property type="entry name" value="Arv1"/>
</dbReference>
<dbReference type="GO" id="GO:0097036">
    <property type="term" value="P:regulation of plasma membrane sterol distribution"/>
    <property type="evidence" value="ECO:0007669"/>
    <property type="project" value="UniProtKB-UniRule"/>
</dbReference>
<comment type="subcellular location">
    <subcellularLocation>
        <location evidence="1 10">Endoplasmic reticulum membrane</location>
        <topology evidence="1 10">Multi-pass membrane protein</topology>
    </subcellularLocation>
</comment>
<keyword evidence="9 10" id="KW-0472">Membrane</keyword>
<dbReference type="GO" id="GO:0005789">
    <property type="term" value="C:endoplasmic reticulum membrane"/>
    <property type="evidence" value="ECO:0007669"/>
    <property type="project" value="UniProtKB-SubCell"/>
</dbReference>
<reference evidence="11" key="2">
    <citation type="submission" date="2025-09" db="UniProtKB">
        <authorList>
            <consortium name="Ensembl"/>
        </authorList>
    </citation>
    <scope>IDENTIFICATION</scope>
</reference>
<dbReference type="Proteomes" id="UP000694389">
    <property type="component" value="Unassembled WGS sequence"/>
</dbReference>
<organism evidence="11 12">
    <name type="scientific">Dicentrarchus labrax</name>
    <name type="common">European seabass</name>
    <name type="synonym">Morone labrax</name>
    <dbReference type="NCBI Taxonomy" id="13489"/>
    <lineage>
        <taxon>Eukaryota</taxon>
        <taxon>Metazoa</taxon>
        <taxon>Chordata</taxon>
        <taxon>Craniata</taxon>
        <taxon>Vertebrata</taxon>
        <taxon>Euteleostomi</taxon>
        <taxon>Actinopterygii</taxon>
        <taxon>Neopterygii</taxon>
        <taxon>Teleostei</taxon>
        <taxon>Neoteleostei</taxon>
        <taxon>Acanthomorphata</taxon>
        <taxon>Eupercaria</taxon>
        <taxon>Moronidae</taxon>
        <taxon>Dicentrarchus</taxon>
    </lineage>
</organism>
<comment type="caution">
    <text evidence="10">Lacks conserved residue(s) required for the propagation of feature annotation.</text>
</comment>
<reference evidence="11" key="1">
    <citation type="submission" date="2025-08" db="UniProtKB">
        <authorList>
            <consortium name="Ensembl"/>
        </authorList>
    </citation>
    <scope>IDENTIFICATION</scope>
</reference>
<name>A0A8P4KR71_DICLA</name>
<evidence type="ECO:0000313" key="11">
    <source>
        <dbReference type="Ensembl" id="ENSDLAP00005078911.1"/>
    </source>
</evidence>
<keyword evidence="3 10" id="KW-0813">Transport</keyword>
<evidence type="ECO:0000256" key="10">
    <source>
        <dbReference type="RuleBase" id="RU368065"/>
    </source>
</evidence>
<dbReference type="GO" id="GO:0006665">
    <property type="term" value="P:sphingolipid metabolic process"/>
    <property type="evidence" value="ECO:0007669"/>
    <property type="project" value="TreeGrafter"/>
</dbReference>
<accession>A0A8P4KR71</accession>
<comment type="function">
    <text evidence="10">Mediator of sterol homeostasis involved in sterol uptake, trafficking and distribution into membranes.</text>
</comment>
<keyword evidence="4 10" id="KW-0812">Transmembrane</keyword>
<proteinExistence type="inferred from homology"/>
<comment type="similarity">
    <text evidence="2 10">Belongs to the ARV1 family.</text>
</comment>
<keyword evidence="8 10" id="KW-0443">Lipid metabolism</keyword>
<evidence type="ECO:0000256" key="4">
    <source>
        <dbReference type="ARBA" id="ARBA00022692"/>
    </source>
</evidence>
<sequence>MEKDELRCVECNEKASELHRDYSNGILKITICESCQKPVDKYIEYDPVIILIDAILCKTQAFRHILFNTSLNIHWKLCVFCLLCEAYLRWSALHGSERSSDPADIIRYTKEWEFYGMFGLAALELAAFCGGVLWFLWAVVGRLRGGTPELSLLLRALLLSCYGKVLLIPAVIWEHDYSPLCLGLIKLFVLTSNSQAIRVILNSSRRLSLMAVWVGLLSETCVAQESQGSVEVGRLVGQQVVGVVPASAQVVLDHGLLHVHPLHVSPGAAARVQQAAQALRQRGQTLDTGHPSRRTVARLTVHRYRSAPLVLTLEFFVF</sequence>
<dbReference type="AlphaFoldDB" id="A0A8P4KR71"/>
<protein>
    <recommendedName>
        <fullName evidence="10">Protein ARV</fullName>
    </recommendedName>
</protein>
<evidence type="ECO:0000313" key="12">
    <source>
        <dbReference type="Proteomes" id="UP000694389"/>
    </source>
</evidence>
<dbReference type="GO" id="GO:0005794">
    <property type="term" value="C:Golgi apparatus"/>
    <property type="evidence" value="ECO:0007669"/>
    <property type="project" value="TreeGrafter"/>
</dbReference>